<keyword evidence="1" id="KW-1133">Transmembrane helix</keyword>
<evidence type="ECO:0000313" key="4">
    <source>
        <dbReference type="Proteomes" id="UP000599578"/>
    </source>
</evidence>
<comment type="caution">
    <text evidence="3">The sequence shown here is derived from an EMBL/GenBank/DDBJ whole genome shotgun (WGS) entry which is preliminary data.</text>
</comment>
<evidence type="ECO:0000259" key="2">
    <source>
        <dbReference type="Pfam" id="PF05170"/>
    </source>
</evidence>
<dbReference type="Pfam" id="PF05170">
    <property type="entry name" value="AsmA"/>
    <property type="match status" value="1"/>
</dbReference>
<dbReference type="RefSeq" id="WP_188857554.1">
    <property type="nucleotide sequence ID" value="NZ_BMLT01000001.1"/>
</dbReference>
<protein>
    <recommendedName>
        <fullName evidence="2">AsmA domain-containing protein</fullName>
    </recommendedName>
</protein>
<keyword evidence="1" id="KW-0812">Transmembrane</keyword>
<gene>
    <name evidence="3" type="ORF">GCM10011348_02780</name>
</gene>
<dbReference type="GO" id="GO:0005886">
    <property type="term" value="C:plasma membrane"/>
    <property type="evidence" value="ECO:0007669"/>
    <property type="project" value="TreeGrafter"/>
</dbReference>
<dbReference type="PANTHER" id="PTHR30441">
    <property type="entry name" value="DUF748 DOMAIN-CONTAINING PROTEIN"/>
    <property type="match status" value="1"/>
</dbReference>
<sequence length="577" mass="62168">MAIKTTVVTIIAVTCGILLVGLVYIRLYLDRHLESMLAAALGREVRIEQGLSLHWSRSPGITLKGLWIGNPQWSSGEYLARAERATVMLSTSALLQRRLELEQVMVQNADVALEVAADGRQNWSFGGDNAGEETPGVAVNELRIENSQLSYRSSDGVAYRLGIAGIGYRKPPGGPPEVETDFTYRNTLIRISTAPAKPQDQKSPGWPLSGRIEIPESPAIEMAAQLQITDCCLQLTQIEVTSDGSDISGELSFPLTQEGRIGGSLNSNLLDLQPYLSRSGQPEDKALPLLQRELPEDILQGFNGALKLSIGRLLLDTYELEQFEADADLEDSHLKLILGAENRRLSADIDLKPAKRGWQASVQHSGKLELSELINSAQHGGDATRAPLEVEFNLRGTGSSLNDLIQSGRGQFLMVVGEGRLSKAVSAKLPLGDVIYTLLGAILPQEQIGDQSRLECAVMQFDIAEGVATSSKGLALRTGQLNVLGGGAVNLRSGKIQFRFKTAPRRGLGIGFLGVADRLFDVTGTLQKPTAALSMERTVTFGAMTWATSGLNILASSILSRLSASSNPCEMVLRGGK</sequence>
<reference evidence="3 4" key="1">
    <citation type="journal article" date="2014" name="Int. J. Syst. Evol. Microbiol.">
        <title>Complete genome sequence of Corynebacterium casei LMG S-19264T (=DSM 44701T), isolated from a smear-ripened cheese.</title>
        <authorList>
            <consortium name="US DOE Joint Genome Institute (JGI-PGF)"/>
            <person name="Walter F."/>
            <person name="Albersmeier A."/>
            <person name="Kalinowski J."/>
            <person name="Ruckert C."/>
        </authorList>
    </citation>
    <scope>NUCLEOTIDE SEQUENCE [LARGE SCALE GENOMIC DNA]</scope>
    <source>
        <strain evidence="3 4">CGMCC 1.7286</strain>
    </source>
</reference>
<dbReference type="Proteomes" id="UP000599578">
    <property type="component" value="Unassembled WGS sequence"/>
</dbReference>
<keyword evidence="1" id="KW-0472">Membrane</keyword>
<proteinExistence type="predicted"/>
<accession>A0A917Z662</accession>
<dbReference type="GO" id="GO:0090313">
    <property type="term" value="P:regulation of protein targeting to membrane"/>
    <property type="evidence" value="ECO:0007669"/>
    <property type="project" value="TreeGrafter"/>
</dbReference>
<evidence type="ECO:0000256" key="1">
    <source>
        <dbReference type="SAM" id="Phobius"/>
    </source>
</evidence>
<feature type="transmembrane region" description="Helical" evidence="1">
    <location>
        <begin position="6"/>
        <end position="29"/>
    </location>
</feature>
<dbReference type="AlphaFoldDB" id="A0A917Z662"/>
<evidence type="ECO:0000313" key="3">
    <source>
        <dbReference type="EMBL" id="GGO76182.1"/>
    </source>
</evidence>
<keyword evidence="4" id="KW-1185">Reference proteome</keyword>
<organism evidence="3 4">
    <name type="scientific">Marinobacterium nitratireducens</name>
    <dbReference type="NCBI Taxonomy" id="518897"/>
    <lineage>
        <taxon>Bacteria</taxon>
        <taxon>Pseudomonadati</taxon>
        <taxon>Pseudomonadota</taxon>
        <taxon>Gammaproteobacteria</taxon>
        <taxon>Oceanospirillales</taxon>
        <taxon>Oceanospirillaceae</taxon>
        <taxon>Marinobacterium</taxon>
    </lineage>
</organism>
<dbReference type="EMBL" id="BMLT01000001">
    <property type="protein sequence ID" value="GGO76182.1"/>
    <property type="molecule type" value="Genomic_DNA"/>
</dbReference>
<name>A0A917Z662_9GAMM</name>
<dbReference type="InterPro" id="IPR052894">
    <property type="entry name" value="AsmA-related"/>
</dbReference>
<feature type="domain" description="AsmA" evidence="2">
    <location>
        <begin position="10"/>
        <end position="153"/>
    </location>
</feature>
<dbReference type="InterPro" id="IPR007844">
    <property type="entry name" value="AsmA"/>
</dbReference>
<dbReference type="PANTHER" id="PTHR30441:SF8">
    <property type="entry name" value="DUF748 DOMAIN-CONTAINING PROTEIN"/>
    <property type="match status" value="1"/>
</dbReference>